<evidence type="ECO:0000313" key="1">
    <source>
        <dbReference type="EMBL" id="OLR55956.1"/>
    </source>
</evidence>
<dbReference type="AlphaFoldDB" id="A0A1Q9JIC0"/>
<organism evidence="1 2">
    <name type="scientific">Hornefia porci</name>
    <dbReference type="NCBI Taxonomy" id="2652292"/>
    <lineage>
        <taxon>Bacteria</taxon>
        <taxon>Bacillati</taxon>
        <taxon>Bacillota</taxon>
        <taxon>Clostridia</taxon>
        <taxon>Peptostreptococcales</taxon>
        <taxon>Anaerovoracaceae</taxon>
        <taxon>Hornefia</taxon>
    </lineage>
</organism>
<sequence length="140" mass="16040">MKKICLIMLNIRTAQDYRKDLYSIFGNSVTIDILSFDDYSKEKVSDVDLFLLHNNYLLKEVDFPLELPMGVPVVDIRLDFDYRSLKTLKEFPRGPGPSMPARRRGSPTRDCPGFCRSAWTILSGYPFYLPAPGTAMQTFC</sequence>
<accession>A0A1Q9JIC0</accession>
<dbReference type="EMBL" id="MJIE01000001">
    <property type="protein sequence ID" value="OLR55956.1"/>
    <property type="molecule type" value="Genomic_DNA"/>
</dbReference>
<dbReference type="STRING" id="1261640.BHK98_07730"/>
<name>A0A1Q9JIC0_9FIRM</name>
<protein>
    <submittedName>
        <fullName evidence="1">Uncharacterized protein</fullName>
    </submittedName>
</protein>
<dbReference type="RefSeq" id="WP_075713100.1">
    <property type="nucleotide sequence ID" value="NZ_MJIE01000001.1"/>
</dbReference>
<reference evidence="1 2" key="1">
    <citation type="journal article" date="2016" name="Appl. Environ. Microbiol.">
        <title>Function and Phylogeny of Bacterial Butyryl Coenzyme A:Acetate Transferases and Their Diversity in the Proximal Colon of Swine.</title>
        <authorList>
            <person name="Trachsel J."/>
            <person name="Bayles D.O."/>
            <person name="Looft T."/>
            <person name="Levine U.Y."/>
            <person name="Allen H.K."/>
        </authorList>
    </citation>
    <scope>NUCLEOTIDE SEQUENCE [LARGE SCALE GENOMIC DNA]</scope>
    <source>
        <strain evidence="1 2">68-3-10</strain>
    </source>
</reference>
<keyword evidence="2" id="KW-1185">Reference proteome</keyword>
<evidence type="ECO:0000313" key="2">
    <source>
        <dbReference type="Proteomes" id="UP000187404"/>
    </source>
</evidence>
<gene>
    <name evidence="1" type="ORF">BHK98_07730</name>
</gene>
<comment type="caution">
    <text evidence="1">The sequence shown here is derived from an EMBL/GenBank/DDBJ whole genome shotgun (WGS) entry which is preliminary data.</text>
</comment>
<dbReference type="Proteomes" id="UP000187404">
    <property type="component" value="Unassembled WGS sequence"/>
</dbReference>
<proteinExistence type="predicted"/>